<gene>
    <name evidence="1" type="ORF">F4559_003330</name>
</gene>
<dbReference type="AlphaFoldDB" id="A0A7W7WWD1"/>
<accession>A0A7W7WWD1</accession>
<dbReference type="Proteomes" id="UP000542674">
    <property type="component" value="Unassembled WGS sequence"/>
</dbReference>
<proteinExistence type="predicted"/>
<keyword evidence="2" id="KW-1185">Reference proteome</keyword>
<dbReference type="RefSeq" id="WP_184669720.1">
    <property type="nucleotide sequence ID" value="NZ_BAABAI010000002.1"/>
</dbReference>
<reference evidence="1 2" key="1">
    <citation type="submission" date="2020-08" db="EMBL/GenBank/DDBJ databases">
        <title>Sequencing the genomes of 1000 actinobacteria strains.</title>
        <authorList>
            <person name="Klenk H.-P."/>
        </authorList>
    </citation>
    <scope>NUCLEOTIDE SEQUENCE [LARGE SCALE GENOMIC DNA]</scope>
    <source>
        <strain evidence="1 2">DSM 45084</strain>
    </source>
</reference>
<comment type="caution">
    <text evidence="1">The sequence shown here is derived from an EMBL/GenBank/DDBJ whole genome shotgun (WGS) entry which is preliminary data.</text>
</comment>
<dbReference type="EMBL" id="JACHJS010000001">
    <property type="protein sequence ID" value="MBB4965971.1"/>
    <property type="molecule type" value="Genomic_DNA"/>
</dbReference>
<evidence type="ECO:0000313" key="2">
    <source>
        <dbReference type="Proteomes" id="UP000542674"/>
    </source>
</evidence>
<evidence type="ECO:0000313" key="1">
    <source>
        <dbReference type="EMBL" id="MBB4965971.1"/>
    </source>
</evidence>
<protein>
    <submittedName>
        <fullName evidence="1">Tetratricopeptide (TPR) repeat protein</fullName>
    </submittedName>
</protein>
<organism evidence="1 2">
    <name type="scientific">Saccharothrix violaceirubra</name>
    <dbReference type="NCBI Taxonomy" id="413306"/>
    <lineage>
        <taxon>Bacteria</taxon>
        <taxon>Bacillati</taxon>
        <taxon>Actinomycetota</taxon>
        <taxon>Actinomycetes</taxon>
        <taxon>Pseudonocardiales</taxon>
        <taxon>Pseudonocardiaceae</taxon>
        <taxon>Saccharothrix</taxon>
    </lineage>
</organism>
<sequence length="677" mass="72413">MPRYSSEHHVVLDGLRHEVLRTGTPGAKEESLLTLRSMVSTARRDAAVEGTGTTAAHHAAALVQLAETEFATAEFEASALSFDAAEAVLRRGPDLPPGDRPGRDWADGLAEVRIMRSRVNGMLRRPLSAIADVQRALDHDARAHLAQAAWALTLAGYDPEVVARMADADMRSATGARLVLAARMSAVAHDRLGASDAEQRAWLATLGVDHRRVLAVDVRQSARPAPPVRTIADVPRGAALDEAGFVVSRLGGDALVADLLAHQRKAAGDEVIALGLEVHALCALSDVPTADRVESLILLGDAYADEGDVAQLDDVVRWLRRLARQGEVPRAEAVRLAARLEARVVEPVVPPGPAMEVAVLSLMDIGVDVPDRAADAFGLAAELLAVAVRDRPSEPCFRQYGATLYASAGALIADDDFEAAVRASDEAEKAYSRVSGLDERIADVRLRRARALASLGRPLGVVADTQRCLDHYADRPVPGRVLAHAAFAWWIVGVDPHRTARAADTVLAGRPEDDRASAVIAAQVSYRVHRLLGERPTLAYDALKALGELAWPEAEDGPVFPLSLPRRLSAVLRPEVAGPERFVPARLVGGKADRVCAKLLALARDLPPAEAVAVALEIHAVRSPAGVPTPDWADAVAILARAYGRLGLAPAAAEAEELHARLDRDRPRSFLARLRRK</sequence>
<name>A0A7W7WWD1_9PSEU</name>